<dbReference type="EMBL" id="BDIP01000048">
    <property type="protein sequence ID" value="GIQ79740.1"/>
    <property type="molecule type" value="Genomic_DNA"/>
</dbReference>
<gene>
    <name evidence="1" type="ORF">KIPB_000433</name>
</gene>
<dbReference type="InterPro" id="IPR001646">
    <property type="entry name" value="5peptide_repeat"/>
</dbReference>
<proteinExistence type="predicted"/>
<organism evidence="1 2">
    <name type="scientific">Kipferlia bialata</name>
    <dbReference type="NCBI Taxonomy" id="797122"/>
    <lineage>
        <taxon>Eukaryota</taxon>
        <taxon>Metamonada</taxon>
        <taxon>Carpediemonas-like organisms</taxon>
        <taxon>Kipferlia</taxon>
    </lineage>
</organism>
<sequence>MGTDSSLVNANLHGLALDNLDLSGCDMSHADLGECSFNKAVLKGTILKGADLSHCSGIDKKMLHAVADLRETNLSALNFSGFSLKKLDMTGCILDIVDSIFLDGSYATSQCDLYVRQSNEALSTSQLLRTSTPLPTDGSDLSMTLLAGTYSVVVTERSRSNSEILTATIDNPETSMMDITMRLLASTERRTVAVSLSQSLDGWTLRSSTAGTTGTLHSVALEDGTDSYTLSFPTTECTVTLVSPSGVYSTDYTLAVGETTLEIDVTTLTLAATEADLPVAVAVTSSGGVSVETLVTADASAVSVSVPVSDTLYTVQTGYMSPVTGSALYMASQDMDTSGAEDTYETDMCTVYASVDTDSDTNNIMAQVPMAYCPVMI</sequence>
<reference evidence="1 2" key="1">
    <citation type="journal article" date="2018" name="PLoS ONE">
        <title>The draft genome of Kipferlia bialata reveals reductive genome evolution in fornicate parasites.</title>
        <authorList>
            <person name="Tanifuji G."/>
            <person name="Takabayashi S."/>
            <person name="Kume K."/>
            <person name="Takagi M."/>
            <person name="Nakayama T."/>
            <person name="Kamikawa R."/>
            <person name="Inagaki Y."/>
            <person name="Hashimoto T."/>
        </authorList>
    </citation>
    <scope>NUCLEOTIDE SEQUENCE [LARGE SCALE GENOMIC DNA]</scope>
    <source>
        <strain evidence="1">NY0173</strain>
    </source>
</reference>
<accession>A0A9K3GEN7</accession>
<name>A0A9K3GEN7_9EUKA</name>
<evidence type="ECO:0000313" key="2">
    <source>
        <dbReference type="Proteomes" id="UP000265618"/>
    </source>
</evidence>
<dbReference type="AlphaFoldDB" id="A0A9K3GEN7"/>
<evidence type="ECO:0000313" key="1">
    <source>
        <dbReference type="EMBL" id="GIQ79740.1"/>
    </source>
</evidence>
<dbReference type="PANTHER" id="PTHR14136">
    <property type="entry name" value="BTB_POZ DOMAIN-CONTAINING PROTEIN KCTD9"/>
    <property type="match status" value="1"/>
</dbReference>
<dbReference type="SUPFAM" id="SSF141571">
    <property type="entry name" value="Pentapeptide repeat-like"/>
    <property type="match status" value="1"/>
</dbReference>
<protein>
    <submittedName>
        <fullName evidence="1">Uncharacterized protein</fullName>
    </submittedName>
</protein>
<comment type="caution">
    <text evidence="1">The sequence shown here is derived from an EMBL/GenBank/DDBJ whole genome shotgun (WGS) entry which is preliminary data.</text>
</comment>
<dbReference type="InterPro" id="IPR051082">
    <property type="entry name" value="Pentapeptide-BTB/POZ_domain"/>
</dbReference>
<dbReference type="Pfam" id="PF00805">
    <property type="entry name" value="Pentapeptide"/>
    <property type="match status" value="1"/>
</dbReference>
<dbReference type="Gene3D" id="2.160.20.80">
    <property type="entry name" value="E3 ubiquitin-protein ligase SopA"/>
    <property type="match status" value="1"/>
</dbReference>
<keyword evidence="2" id="KW-1185">Reference proteome</keyword>
<dbReference type="PANTHER" id="PTHR14136:SF17">
    <property type="entry name" value="BTB_POZ DOMAIN-CONTAINING PROTEIN KCTD9"/>
    <property type="match status" value="1"/>
</dbReference>
<dbReference type="Proteomes" id="UP000265618">
    <property type="component" value="Unassembled WGS sequence"/>
</dbReference>